<reference evidence="3 4" key="1">
    <citation type="submission" date="2020-03" db="EMBL/GenBank/DDBJ databases">
        <title>Whole genome shotgun sequence of Phytohabitans flavus NBRC 107702.</title>
        <authorList>
            <person name="Komaki H."/>
            <person name="Tamura T."/>
        </authorList>
    </citation>
    <scope>NUCLEOTIDE SEQUENCE [LARGE SCALE GENOMIC DNA]</scope>
    <source>
        <strain evidence="3 4">NBRC 107702</strain>
    </source>
</reference>
<evidence type="ECO:0000259" key="2">
    <source>
        <dbReference type="Pfam" id="PF13340"/>
    </source>
</evidence>
<keyword evidence="4" id="KW-1185">Reference proteome</keyword>
<protein>
    <submittedName>
        <fullName evidence="3">Transposase</fullName>
    </submittedName>
</protein>
<dbReference type="GO" id="GO:0003677">
    <property type="term" value="F:DNA binding"/>
    <property type="evidence" value="ECO:0007669"/>
    <property type="project" value="InterPro"/>
</dbReference>
<dbReference type="Pfam" id="PF01609">
    <property type="entry name" value="DDE_Tnp_1"/>
    <property type="match status" value="1"/>
</dbReference>
<dbReference type="KEGG" id="pfla:Pflav_073230"/>
<gene>
    <name evidence="3" type="ORF">Pflav_073230</name>
</gene>
<sequence>MSLNPAQLTEAKPATAVSCQCGCLTRTRRYPTDMTDAQWAILEPLLPVPACQLPSGGRPERHHRRAVLDAIFYLVDNGVKWRALPADFPPWRTIYGLFARWSDNLNTIELTDRLRANLRQALGRNPQPSAGCIDSQSVAETAEATVPTSTSGFDPYKRVNGRKRHITVDTLGLLLGVVVTPANVQDQHAARALLADADRHGITHLWADKGYHVDALITTAKELWDITIEIVRRDPTIRGLQILPRRWVVERTFAWTSRRRRCARDYERLTDHHETMTHWAAILTMTRRRARHP</sequence>
<evidence type="ECO:0000313" key="4">
    <source>
        <dbReference type="Proteomes" id="UP000502508"/>
    </source>
</evidence>
<dbReference type="PANTHER" id="PTHR30007">
    <property type="entry name" value="PHP DOMAIN PROTEIN"/>
    <property type="match status" value="1"/>
</dbReference>
<evidence type="ECO:0000259" key="1">
    <source>
        <dbReference type="Pfam" id="PF01609"/>
    </source>
</evidence>
<feature type="domain" description="Insertion element IS402-like" evidence="2">
    <location>
        <begin position="34"/>
        <end position="103"/>
    </location>
</feature>
<dbReference type="EMBL" id="AP022870">
    <property type="protein sequence ID" value="BCB80913.1"/>
    <property type="molecule type" value="Genomic_DNA"/>
</dbReference>
<dbReference type="InterPro" id="IPR025161">
    <property type="entry name" value="IS402-like_dom"/>
</dbReference>
<feature type="domain" description="Transposase IS4-like" evidence="1">
    <location>
        <begin position="127"/>
        <end position="282"/>
    </location>
</feature>
<dbReference type="RefSeq" id="WP_197938811.1">
    <property type="nucleotide sequence ID" value="NZ_AP022870.1"/>
</dbReference>
<proteinExistence type="predicted"/>
<dbReference type="GO" id="GO:0006313">
    <property type="term" value="P:DNA transposition"/>
    <property type="evidence" value="ECO:0007669"/>
    <property type="project" value="InterPro"/>
</dbReference>
<reference evidence="3 4" key="2">
    <citation type="submission" date="2020-03" db="EMBL/GenBank/DDBJ databases">
        <authorList>
            <person name="Ichikawa N."/>
            <person name="Kimura A."/>
            <person name="Kitahashi Y."/>
            <person name="Uohara A."/>
        </authorList>
    </citation>
    <scope>NUCLEOTIDE SEQUENCE [LARGE SCALE GENOMIC DNA]</scope>
    <source>
        <strain evidence="3 4">NBRC 107702</strain>
    </source>
</reference>
<dbReference type="NCBIfam" id="NF033580">
    <property type="entry name" value="transpos_IS5_3"/>
    <property type="match status" value="1"/>
</dbReference>
<dbReference type="GO" id="GO:0004803">
    <property type="term" value="F:transposase activity"/>
    <property type="evidence" value="ECO:0007669"/>
    <property type="project" value="InterPro"/>
</dbReference>
<evidence type="ECO:0000313" key="3">
    <source>
        <dbReference type="EMBL" id="BCB80913.1"/>
    </source>
</evidence>
<name>A0A6F8Y4F7_9ACTN</name>
<dbReference type="Proteomes" id="UP000502508">
    <property type="component" value="Chromosome"/>
</dbReference>
<organism evidence="3 4">
    <name type="scientific">Phytohabitans flavus</name>
    <dbReference type="NCBI Taxonomy" id="1076124"/>
    <lineage>
        <taxon>Bacteria</taxon>
        <taxon>Bacillati</taxon>
        <taxon>Actinomycetota</taxon>
        <taxon>Actinomycetes</taxon>
        <taxon>Micromonosporales</taxon>
        <taxon>Micromonosporaceae</taxon>
    </lineage>
</organism>
<dbReference type="InterPro" id="IPR002559">
    <property type="entry name" value="Transposase_11"/>
</dbReference>
<dbReference type="AlphaFoldDB" id="A0A6F8Y4F7"/>
<dbReference type="Pfam" id="PF13340">
    <property type="entry name" value="DUF4096"/>
    <property type="match status" value="1"/>
</dbReference>
<dbReference type="PANTHER" id="PTHR30007:SF0">
    <property type="entry name" value="TRANSPOSASE"/>
    <property type="match status" value="1"/>
</dbReference>
<accession>A0A6F8Y4F7</accession>